<evidence type="ECO:0000256" key="7">
    <source>
        <dbReference type="SAM" id="Phobius"/>
    </source>
</evidence>
<evidence type="ECO:0000256" key="6">
    <source>
        <dbReference type="ARBA" id="ARBA00023136"/>
    </source>
</evidence>
<accession>A0A9W6HS34</accession>
<dbReference type="CDD" id="cd03228">
    <property type="entry name" value="ABCC_MRP_Like"/>
    <property type="match status" value="1"/>
</dbReference>
<dbReference type="GO" id="GO:0042883">
    <property type="term" value="P:cysteine transport"/>
    <property type="evidence" value="ECO:0007669"/>
    <property type="project" value="InterPro"/>
</dbReference>
<dbReference type="Pfam" id="PF00664">
    <property type="entry name" value="ABC_membrane"/>
    <property type="match status" value="1"/>
</dbReference>
<dbReference type="InterPro" id="IPR017871">
    <property type="entry name" value="ABC_transporter-like_CS"/>
</dbReference>
<feature type="transmembrane region" description="Helical" evidence="7">
    <location>
        <begin position="17"/>
        <end position="41"/>
    </location>
</feature>
<name>A0A9W6HS34_9MICO</name>
<protein>
    <recommendedName>
        <fullName evidence="12">ATP-binding cassette subfamily C protein CydD</fullName>
    </recommendedName>
</protein>
<dbReference type="PROSITE" id="PS50929">
    <property type="entry name" value="ABC_TM1F"/>
    <property type="match status" value="1"/>
</dbReference>
<dbReference type="EMBL" id="BSET01000001">
    <property type="protein sequence ID" value="GLK01375.1"/>
    <property type="molecule type" value="Genomic_DNA"/>
</dbReference>
<evidence type="ECO:0000259" key="9">
    <source>
        <dbReference type="PROSITE" id="PS50929"/>
    </source>
</evidence>
<dbReference type="AlphaFoldDB" id="A0A9W6HS34"/>
<keyword evidence="6 7" id="KW-0472">Membrane</keyword>
<dbReference type="SMART" id="SM00382">
    <property type="entry name" value="AAA"/>
    <property type="match status" value="1"/>
</dbReference>
<dbReference type="GO" id="GO:0005886">
    <property type="term" value="C:plasma membrane"/>
    <property type="evidence" value="ECO:0007669"/>
    <property type="project" value="UniProtKB-SubCell"/>
</dbReference>
<dbReference type="Gene3D" id="3.40.50.300">
    <property type="entry name" value="P-loop containing nucleotide triphosphate hydrolases"/>
    <property type="match status" value="1"/>
</dbReference>
<dbReference type="GO" id="GO:0016887">
    <property type="term" value="F:ATP hydrolysis activity"/>
    <property type="evidence" value="ECO:0007669"/>
    <property type="project" value="InterPro"/>
</dbReference>
<keyword evidence="5 7" id="KW-1133">Transmembrane helix</keyword>
<proteinExistence type="predicted"/>
<feature type="domain" description="ABC transporter" evidence="8">
    <location>
        <begin position="354"/>
        <end position="562"/>
    </location>
</feature>
<dbReference type="InterPro" id="IPR011527">
    <property type="entry name" value="ABC1_TM_dom"/>
</dbReference>
<evidence type="ECO:0000256" key="4">
    <source>
        <dbReference type="ARBA" id="ARBA00022840"/>
    </source>
</evidence>
<dbReference type="GO" id="GO:0005524">
    <property type="term" value="F:ATP binding"/>
    <property type="evidence" value="ECO:0007669"/>
    <property type="project" value="UniProtKB-KW"/>
</dbReference>
<dbReference type="InterPro" id="IPR027417">
    <property type="entry name" value="P-loop_NTPase"/>
</dbReference>
<evidence type="ECO:0008006" key="12">
    <source>
        <dbReference type="Google" id="ProtNLM"/>
    </source>
</evidence>
<dbReference type="SUPFAM" id="SSF52540">
    <property type="entry name" value="P-loop containing nucleoside triphosphate hydrolases"/>
    <property type="match status" value="1"/>
</dbReference>
<dbReference type="NCBIfam" id="TIGR02857">
    <property type="entry name" value="CydD"/>
    <property type="match status" value="1"/>
</dbReference>
<evidence type="ECO:0000256" key="3">
    <source>
        <dbReference type="ARBA" id="ARBA00022741"/>
    </source>
</evidence>
<dbReference type="PANTHER" id="PTHR24221">
    <property type="entry name" value="ATP-BINDING CASSETTE SUB-FAMILY B"/>
    <property type="match status" value="1"/>
</dbReference>
<keyword evidence="2 7" id="KW-0812">Transmembrane</keyword>
<dbReference type="SUPFAM" id="SSF90123">
    <property type="entry name" value="ABC transporter transmembrane region"/>
    <property type="match status" value="1"/>
</dbReference>
<gene>
    <name evidence="10" type="ORF">GCM10017596_10900</name>
</gene>
<dbReference type="Proteomes" id="UP001142325">
    <property type="component" value="Unassembled WGS sequence"/>
</dbReference>
<dbReference type="Pfam" id="PF00005">
    <property type="entry name" value="ABC_tran"/>
    <property type="match status" value="1"/>
</dbReference>
<dbReference type="InterPro" id="IPR003439">
    <property type="entry name" value="ABC_transporter-like_ATP-bd"/>
</dbReference>
<keyword evidence="11" id="KW-1185">Reference proteome</keyword>
<dbReference type="InterPro" id="IPR036640">
    <property type="entry name" value="ABC1_TM_sf"/>
</dbReference>
<dbReference type="CDD" id="cd18584">
    <property type="entry name" value="ABC_6TM_AarD_CydD"/>
    <property type="match status" value="1"/>
</dbReference>
<dbReference type="InterPro" id="IPR003593">
    <property type="entry name" value="AAA+_ATPase"/>
</dbReference>
<organism evidence="10 11">
    <name type="scientific">Microbacterium keratanolyticum</name>
    <dbReference type="NCBI Taxonomy" id="67574"/>
    <lineage>
        <taxon>Bacteria</taxon>
        <taxon>Bacillati</taxon>
        <taxon>Actinomycetota</taxon>
        <taxon>Actinomycetes</taxon>
        <taxon>Micrococcales</taxon>
        <taxon>Microbacteriaceae</taxon>
        <taxon>Microbacterium</taxon>
    </lineage>
</organism>
<feature type="domain" description="ABC transmembrane type-1" evidence="9">
    <location>
        <begin position="20"/>
        <end position="299"/>
    </location>
</feature>
<dbReference type="InterPro" id="IPR039421">
    <property type="entry name" value="Type_1_exporter"/>
</dbReference>
<evidence type="ECO:0000313" key="10">
    <source>
        <dbReference type="EMBL" id="GLK01375.1"/>
    </source>
</evidence>
<dbReference type="GO" id="GO:0140359">
    <property type="term" value="F:ABC-type transporter activity"/>
    <property type="evidence" value="ECO:0007669"/>
    <property type="project" value="InterPro"/>
</dbReference>
<feature type="transmembrane region" description="Helical" evidence="7">
    <location>
        <begin position="157"/>
        <end position="177"/>
    </location>
</feature>
<sequence>MKPLDPRLLRYAPAARVYVAASALIAVAQTAVTIAFAWFLADALTGLIAGRDVRTSLLWLVATILVRGVLIWASEAWGLRAAAQTGAQLRAALLRAIGRRGPGWLAQRNQAELAVTAGHGLDALDPYFARYIPQLVLTMIATPVIVAVMWWQDWPSGVAAIITLPLIPLFLILIGIATRSVQRRQLGVLQQLAARFADTVQGLATLRVFGRERRAVTRMRETAEQYRRETMGVLRYSFISGFALELLSSLAVAIIAVSVGFRLLDRDITLEVGLFVLLLAPEAFLPLRQVGVQFHAAAEGVAATEQIFEVLDGAAAEGPGASASAIASAPAQRSLSSVLEGQNRHNPPFGEAASHEGSVLALANVSVRYGDRVLPPVSLTAEAGTVTLIEGPSGSGKSSLFAALRGAADFDGSATVGEADVRALAPSDWMAWAGQRPGLIRGTVAENVALGQQPDAARVSRALAAAQADTIDPTLALGVQGSGLSGGQAQRVAVARALYRLDDGVQVLALDEPSSALDAETEEALWRSIRAVADSGVAVLLISHRRSAREIADHIVSVGVSA</sequence>
<evidence type="ECO:0000256" key="2">
    <source>
        <dbReference type="ARBA" id="ARBA00022692"/>
    </source>
</evidence>
<dbReference type="Gene3D" id="1.20.1560.10">
    <property type="entry name" value="ABC transporter type 1, transmembrane domain"/>
    <property type="match status" value="1"/>
</dbReference>
<keyword evidence="3" id="KW-0547">Nucleotide-binding</keyword>
<dbReference type="PROSITE" id="PS00211">
    <property type="entry name" value="ABC_TRANSPORTER_1"/>
    <property type="match status" value="1"/>
</dbReference>
<reference evidence="10" key="2">
    <citation type="submission" date="2023-01" db="EMBL/GenBank/DDBJ databases">
        <authorList>
            <person name="Sun Q."/>
            <person name="Evtushenko L."/>
        </authorList>
    </citation>
    <scope>NUCLEOTIDE SEQUENCE</scope>
    <source>
        <strain evidence="10">VKM Ac-1958</strain>
    </source>
</reference>
<evidence type="ECO:0000256" key="5">
    <source>
        <dbReference type="ARBA" id="ARBA00022989"/>
    </source>
</evidence>
<evidence type="ECO:0000256" key="1">
    <source>
        <dbReference type="ARBA" id="ARBA00004651"/>
    </source>
</evidence>
<comment type="caution">
    <text evidence="10">The sequence shown here is derived from an EMBL/GenBank/DDBJ whole genome shotgun (WGS) entry which is preliminary data.</text>
</comment>
<feature type="transmembrane region" description="Helical" evidence="7">
    <location>
        <begin position="236"/>
        <end position="256"/>
    </location>
</feature>
<dbReference type="PROSITE" id="PS50893">
    <property type="entry name" value="ABC_TRANSPORTER_2"/>
    <property type="match status" value="1"/>
</dbReference>
<dbReference type="PANTHER" id="PTHR24221:SF590">
    <property type="entry name" value="COMPONENT LINKED WITH THE ASSEMBLY OF CYTOCHROME' TRANSPORT TRANSMEMBRANE ATP-BINDING PROTEIN ABC TRANSPORTER CYDD-RELATED"/>
    <property type="match status" value="1"/>
</dbReference>
<dbReference type="RefSeq" id="WP_204939023.1">
    <property type="nucleotide sequence ID" value="NZ_BAAAUM010000001.1"/>
</dbReference>
<evidence type="ECO:0000259" key="8">
    <source>
        <dbReference type="PROSITE" id="PS50893"/>
    </source>
</evidence>
<evidence type="ECO:0000313" key="11">
    <source>
        <dbReference type="Proteomes" id="UP001142325"/>
    </source>
</evidence>
<keyword evidence="4" id="KW-0067">ATP-binding</keyword>
<dbReference type="InterPro" id="IPR014216">
    <property type="entry name" value="ABC_transptr_CydD"/>
</dbReference>
<reference evidence="10" key="1">
    <citation type="journal article" date="2014" name="Int. J. Syst. Evol. Microbiol.">
        <title>Complete genome sequence of Corynebacterium casei LMG S-19264T (=DSM 44701T), isolated from a smear-ripened cheese.</title>
        <authorList>
            <consortium name="US DOE Joint Genome Institute (JGI-PGF)"/>
            <person name="Walter F."/>
            <person name="Albersmeier A."/>
            <person name="Kalinowski J."/>
            <person name="Ruckert C."/>
        </authorList>
    </citation>
    <scope>NUCLEOTIDE SEQUENCE</scope>
    <source>
        <strain evidence="10">VKM Ac-1958</strain>
    </source>
</reference>
<comment type="subcellular location">
    <subcellularLocation>
        <location evidence="1">Cell membrane</location>
        <topology evidence="1">Multi-pass membrane protein</topology>
    </subcellularLocation>
</comment>
<feature type="transmembrane region" description="Helical" evidence="7">
    <location>
        <begin position="131"/>
        <end position="151"/>
    </location>
</feature>
<feature type="transmembrane region" description="Helical" evidence="7">
    <location>
        <begin position="53"/>
        <end position="73"/>
    </location>
</feature>